<proteinExistence type="predicted"/>
<name>A0A1C7N2L1_9FUNG</name>
<dbReference type="CDD" id="cd13214">
    <property type="entry name" value="PH-GRAM_WBP2"/>
    <property type="match status" value="1"/>
</dbReference>
<evidence type="ECO:0000313" key="2">
    <source>
        <dbReference type="Proteomes" id="UP000093000"/>
    </source>
</evidence>
<organism evidence="1 2">
    <name type="scientific">Choanephora cucurbitarum</name>
    <dbReference type="NCBI Taxonomy" id="101091"/>
    <lineage>
        <taxon>Eukaryota</taxon>
        <taxon>Fungi</taxon>
        <taxon>Fungi incertae sedis</taxon>
        <taxon>Mucoromycota</taxon>
        <taxon>Mucoromycotina</taxon>
        <taxon>Mucoromycetes</taxon>
        <taxon>Mucorales</taxon>
        <taxon>Mucorineae</taxon>
        <taxon>Choanephoraceae</taxon>
        <taxon>Choanephoroideae</taxon>
        <taxon>Choanephora</taxon>
    </lineage>
</organism>
<dbReference type="AlphaFoldDB" id="A0A1C7N2L1"/>
<accession>A0A1C7N2L1</accession>
<dbReference type="InParanoid" id="A0A1C7N2L1"/>
<dbReference type="FunCoup" id="A0A1C7N2L1">
    <property type="interactions" value="226"/>
</dbReference>
<dbReference type="GO" id="GO:0005634">
    <property type="term" value="C:nucleus"/>
    <property type="evidence" value="ECO:0007669"/>
    <property type="project" value="TreeGrafter"/>
</dbReference>
<dbReference type="PANTHER" id="PTHR31606:SF1">
    <property type="entry name" value="WW DOMAIN BINDING PROTEIN 2, ISOFORM E"/>
    <property type="match status" value="1"/>
</dbReference>
<dbReference type="OrthoDB" id="1259151at2759"/>
<dbReference type="SUPFAM" id="SSF50729">
    <property type="entry name" value="PH domain-like"/>
    <property type="match status" value="1"/>
</dbReference>
<comment type="caution">
    <text evidence="1">The sequence shown here is derived from an EMBL/GenBank/DDBJ whole genome shotgun (WGS) entry which is preliminary data.</text>
</comment>
<dbReference type="Proteomes" id="UP000093000">
    <property type="component" value="Unassembled WGS sequence"/>
</dbReference>
<keyword evidence="2" id="KW-1185">Reference proteome</keyword>
<dbReference type="GO" id="GO:0031490">
    <property type="term" value="F:chromatin DNA binding"/>
    <property type="evidence" value="ECO:0007669"/>
    <property type="project" value="TreeGrafter"/>
</dbReference>
<gene>
    <name evidence="1" type="ORF">A0J61_08721</name>
</gene>
<protein>
    <submittedName>
        <fullName evidence="1">Uncharacterized protein</fullName>
    </submittedName>
</protein>
<evidence type="ECO:0000313" key="1">
    <source>
        <dbReference type="EMBL" id="OBZ83228.1"/>
    </source>
</evidence>
<reference evidence="1 2" key="1">
    <citation type="submission" date="2016-03" db="EMBL/GenBank/DDBJ databases">
        <title>Choanephora cucurbitarum.</title>
        <authorList>
            <person name="Min B."/>
            <person name="Park H."/>
            <person name="Park J.-H."/>
            <person name="Shin H.-D."/>
            <person name="Choi I.-G."/>
        </authorList>
    </citation>
    <scope>NUCLEOTIDE SEQUENCE [LARGE SCALE GENOMIC DNA]</scope>
    <source>
        <strain evidence="1 2">KUS-F28377</strain>
    </source>
</reference>
<sequence>MLTQDGRTPIPLPQEKMFFTQSDVKLILDCNESEAGYPGHTEGYFESNKGTVILSNQRIIYLAEHSSDQFKNLNIPILNLKQWKLEQPWFGANYISGVVIPVPQGGLTRRSQLKMTFNEGGAIEFTTILRSLLERIGESNELPREYEPLPAYDLNPSSLDHDLPPHYSA</sequence>
<dbReference type="GO" id="GO:0003713">
    <property type="term" value="F:transcription coactivator activity"/>
    <property type="evidence" value="ECO:0007669"/>
    <property type="project" value="InterPro"/>
</dbReference>
<dbReference type="STRING" id="101091.A0A1C7N2L1"/>
<dbReference type="PANTHER" id="PTHR31606">
    <property type="entry name" value="WW DOMAIN BINDING PROTEIN 2, ISOFORM E"/>
    <property type="match status" value="1"/>
</dbReference>
<dbReference type="EMBL" id="LUGH01000699">
    <property type="protein sequence ID" value="OBZ83228.1"/>
    <property type="molecule type" value="Genomic_DNA"/>
</dbReference>
<dbReference type="InterPro" id="IPR044852">
    <property type="entry name" value="WBP2-like"/>
</dbReference>